<protein>
    <submittedName>
        <fullName evidence="1">Uncharacterized protein</fullName>
    </submittedName>
</protein>
<comment type="caution">
    <text evidence="1">The sequence shown here is derived from an EMBL/GenBank/DDBJ whole genome shotgun (WGS) entry which is preliminary data.</text>
</comment>
<gene>
    <name evidence="1" type="ORF">QE152_g22776</name>
</gene>
<evidence type="ECO:0000313" key="1">
    <source>
        <dbReference type="EMBL" id="KAK9719164.1"/>
    </source>
</evidence>
<keyword evidence="2" id="KW-1185">Reference proteome</keyword>
<sequence>MGSDKMYSYLVGEHKAITTIAITFASLGSESPQKQSRLSAVRQQQQSAHDSFYRISKLHLLRAMFFFYCNLLIQRITP</sequence>
<reference evidence="1 2" key="1">
    <citation type="journal article" date="2024" name="BMC Genomics">
        <title>De novo assembly and annotation of Popillia japonica's genome with initial clues to its potential as an invasive pest.</title>
        <authorList>
            <person name="Cucini C."/>
            <person name="Boschi S."/>
            <person name="Funari R."/>
            <person name="Cardaioli E."/>
            <person name="Iannotti N."/>
            <person name="Marturano G."/>
            <person name="Paoli F."/>
            <person name="Bruttini M."/>
            <person name="Carapelli A."/>
            <person name="Frati F."/>
            <person name="Nardi F."/>
        </authorList>
    </citation>
    <scope>NUCLEOTIDE SEQUENCE [LARGE SCALE GENOMIC DNA]</scope>
    <source>
        <strain evidence="1">DMR45628</strain>
    </source>
</reference>
<name>A0AAW1KJX5_POPJA</name>
<accession>A0AAW1KJX5</accession>
<dbReference type="AlphaFoldDB" id="A0AAW1KJX5"/>
<evidence type="ECO:0000313" key="2">
    <source>
        <dbReference type="Proteomes" id="UP001458880"/>
    </source>
</evidence>
<dbReference type="EMBL" id="JASPKY010000222">
    <property type="protein sequence ID" value="KAK9719164.1"/>
    <property type="molecule type" value="Genomic_DNA"/>
</dbReference>
<organism evidence="1 2">
    <name type="scientific">Popillia japonica</name>
    <name type="common">Japanese beetle</name>
    <dbReference type="NCBI Taxonomy" id="7064"/>
    <lineage>
        <taxon>Eukaryota</taxon>
        <taxon>Metazoa</taxon>
        <taxon>Ecdysozoa</taxon>
        <taxon>Arthropoda</taxon>
        <taxon>Hexapoda</taxon>
        <taxon>Insecta</taxon>
        <taxon>Pterygota</taxon>
        <taxon>Neoptera</taxon>
        <taxon>Endopterygota</taxon>
        <taxon>Coleoptera</taxon>
        <taxon>Polyphaga</taxon>
        <taxon>Scarabaeiformia</taxon>
        <taxon>Scarabaeidae</taxon>
        <taxon>Rutelinae</taxon>
        <taxon>Popillia</taxon>
    </lineage>
</organism>
<dbReference type="Proteomes" id="UP001458880">
    <property type="component" value="Unassembled WGS sequence"/>
</dbReference>
<proteinExistence type="predicted"/>